<dbReference type="GO" id="GO:0006357">
    <property type="term" value="P:regulation of transcription by RNA polymerase II"/>
    <property type="evidence" value="ECO:0007669"/>
    <property type="project" value="TreeGrafter"/>
</dbReference>
<dbReference type="Gene3D" id="2.30.30.140">
    <property type="match status" value="3"/>
</dbReference>
<dbReference type="GO" id="GO:0007283">
    <property type="term" value="P:spermatogenesis"/>
    <property type="evidence" value="ECO:0007669"/>
    <property type="project" value="UniProtKB-KW"/>
</dbReference>
<feature type="compositionally biased region" description="Basic and acidic residues" evidence="16">
    <location>
        <begin position="854"/>
        <end position="864"/>
    </location>
</feature>
<feature type="compositionally biased region" description="Polar residues" evidence="16">
    <location>
        <begin position="755"/>
        <end position="767"/>
    </location>
</feature>
<dbReference type="CDD" id="cd18641">
    <property type="entry name" value="CBD_RBP1_like"/>
    <property type="match status" value="1"/>
</dbReference>
<dbReference type="Pfam" id="PF08169">
    <property type="entry name" value="RBB1NT"/>
    <property type="match status" value="1"/>
</dbReference>
<dbReference type="Proteomes" id="UP000290572">
    <property type="component" value="Unassembled WGS sequence"/>
</dbReference>
<dbReference type="InterPro" id="IPR047473">
    <property type="entry name" value="CBD_RBP1-like"/>
</dbReference>
<evidence type="ECO:0000256" key="1">
    <source>
        <dbReference type="ARBA" id="ARBA00004123"/>
    </source>
</evidence>
<dbReference type="SUPFAM" id="SSF63748">
    <property type="entry name" value="Tudor/PWWP/MBT"/>
    <property type="match status" value="1"/>
</dbReference>
<evidence type="ECO:0000256" key="9">
    <source>
        <dbReference type="ARBA" id="ARBA00023125"/>
    </source>
</evidence>
<sequence length="1741" mass="192737">MQPIGDQDGFVVFAQSENQRTPMRKRNSQRRFCTQQSAVKTNRAGLPQIAIKMKVADEPAYLTVGTDVSAKYRGAFCEAKIKTVKRMVKVKVVLKGDSTSQVVQDDQVKGPLRVGSTVEVKSPEGRLSEAVISKLTDASWYTVVFDDGDEKTLRRTSLCLKGERHFAESETLDQLPLTNPEHFGTPVIGKKTNRGRRSSQAVAEDEKESSSSEDDDDDRRRLNDDLLGKVACVQSSSDSDSWHYVLVISPSCNDDLTVKKDQCLVRSFADSKFHTVSRKDVQEVNIGTLSKPEYSNRKGFEAAQHFLQAREVPDNWKVDLSEILESSSSDEEDEDEDGEGKEGEEEQKQQEPEVVRLLVTSISLTFETDFKPDDEPDPEERDHFLQQLYKFMEDRGTPINKPPVLGYKDLNLFKLFRLVHIHGGCDNIESGSIWKQIYMDLGIPVLNSAASYNVKTAYRKYLYGFEEYCRSAQIQFRTVHHNEPRPDRPPEVQCVKTVKKESEETDEMMQQVTEEPGTSEDKPAADADESDAESEKGRKDVCSPRGRRRCTVTPVKVEAKEPVKQEKPKEEKKKEETRGQTSGGENSGEEQKEKSDGETPGKRRSRRLEESDKDTDDEEQDDDEDEEDDGERSRLRDRDEREEDDGCEDSEHSVTGTKVKVKYGKGKTQKIYEANIKNTEMDDGEVLYLVHYYGWNVRYDEWVKADRIIWPVDKGGTKRKQKKKVKNKEDGEKEKEEDKQAKQGIRRGRPPLKSTPPNTSRSVSKTPSSEGRSSSKNSRPTDPTALPNGEDSGNSSDDSECEESPEKKLEWTETTDPPLSATEEAAEDPSEESTMPEPAQTEPELPSSPQEMPNFKESESKPEEDTSLLPVESDDGSPKPRAKKPRLKEPGSETPTQTPAAANHTETEEPSTPPRPAKKSQETPHSSPVERIKPVETPGSDTDSATEEVCPPERSNAVKRKTNEQRTPEKKIRLERKEEPKMLSPVKTPPLEKKPDPEKKAEVVQKPEELPSPTLSSPSKDIEVKSEMPALTREVHLRVEPPCPEQEDSTTPANEEMMPQIGPEALVCHEVDLDDPEDKDRPSGEELLMMMKEEKTQPLEPSNQLPHVLVAVGPPRLFSPSSAPSPDESHSTKSESDATIEVDSVAESQEGLGESESTHSFDASASSSNSSISLQDRDGKDRGQKRLLDCTTGSSAKKQKRSQKRSSAVCKTEKNGAGHSSDSEDLSTMDSSNKLTPVKHSSLPKSQKLSRSPGLVSPNSKDMEKDKHKEKQSVPSPRTYKWSCQLTELDNMSSAERISFLQDKLQEIRKYYMSLKSEVASIDRRRKRLKKKEREVSHTTASTSSGSSDTGMSPSSASPTQNTVAVECRRLSDSEDVDSVHESEIPPVLSVNVPSASDTGEDVRISTYSADRRGAVSAALKKRSQSAPLRRNVTVQVLDQDRSQTPRGQSDPACPLGDPGTSANVAAITAATIAATAPLIKAQSEMEAQIALVTAELRRLQKADEAGVQPGRAASAENSSAGRAAHLEEQLNILIQQRLQHLETIQCQQIQLQNRLLGSALDVVAARANTDSQSILHTGTGITQTESLPAQISGSHSVRLSATDKTSVGSQASVSKDVHRDKRSPLETPAPRKVIPKPTHWTSSTSTIKPQKSSLRNQVHVRRDGGKILRKHGAEGLRYRRLCLPSSHETLAARLTVFEKLEGLMFPVSQTPGPAGGPHGSAAVVPVGGGPPRGAFLTLRK</sequence>
<dbReference type="InterPro" id="IPR025995">
    <property type="entry name" value="Tudor-knot"/>
</dbReference>
<evidence type="ECO:0000256" key="7">
    <source>
        <dbReference type="ARBA" id="ARBA00022871"/>
    </source>
</evidence>
<keyword evidence="6" id="KW-0156">Chromatin regulator</keyword>
<dbReference type="GO" id="GO:0030154">
    <property type="term" value="P:cell differentiation"/>
    <property type="evidence" value="ECO:0007669"/>
    <property type="project" value="UniProtKB-KW"/>
</dbReference>
<feature type="compositionally biased region" description="Polar residues" evidence="16">
    <location>
        <begin position="1640"/>
        <end position="1657"/>
    </location>
</feature>
<dbReference type="SMART" id="SM00501">
    <property type="entry name" value="BRIGHT"/>
    <property type="match status" value="1"/>
</dbReference>
<dbReference type="Pfam" id="PF15324">
    <property type="entry name" value="TALPID3"/>
    <property type="match status" value="1"/>
</dbReference>
<feature type="compositionally biased region" description="Basic residues" evidence="16">
    <location>
        <begin position="717"/>
        <end position="726"/>
    </location>
</feature>
<evidence type="ECO:0000256" key="8">
    <source>
        <dbReference type="ARBA" id="ARBA00023015"/>
    </source>
</evidence>
<dbReference type="InterPro" id="IPR029246">
    <property type="entry name" value="TALPID3"/>
</dbReference>
<keyword evidence="8" id="KW-0805">Transcription regulation</keyword>
<protein>
    <recommendedName>
        <fullName evidence="14">AT-rich interactive domain-containing protein 4A</fullName>
    </recommendedName>
    <alternativeName>
        <fullName evidence="15">Retinoblastoma-binding protein 1</fullName>
    </alternativeName>
</protein>
<keyword evidence="7" id="KW-0744">Spermatogenesis</keyword>
<feature type="compositionally biased region" description="Acidic residues" evidence="16">
    <location>
        <begin position="611"/>
        <end position="630"/>
    </location>
</feature>
<gene>
    <name evidence="18" type="ORF">ROHU_036921</name>
</gene>
<feature type="region of interest" description="Disordered" evidence="16">
    <location>
        <begin position="171"/>
        <end position="220"/>
    </location>
</feature>
<evidence type="ECO:0000256" key="5">
    <source>
        <dbReference type="ARBA" id="ARBA00022843"/>
    </source>
</evidence>
<dbReference type="GO" id="GO:0000976">
    <property type="term" value="F:transcription cis-regulatory region binding"/>
    <property type="evidence" value="ECO:0007669"/>
    <property type="project" value="TreeGrafter"/>
</dbReference>
<evidence type="ECO:0000256" key="13">
    <source>
        <dbReference type="ARBA" id="ARBA00065960"/>
    </source>
</evidence>
<feature type="compositionally biased region" description="Low complexity" evidence="16">
    <location>
        <begin position="768"/>
        <end position="778"/>
    </location>
</feature>
<evidence type="ECO:0000259" key="17">
    <source>
        <dbReference type="PROSITE" id="PS51011"/>
    </source>
</evidence>
<evidence type="ECO:0000256" key="15">
    <source>
        <dbReference type="ARBA" id="ARBA00080584"/>
    </source>
</evidence>
<feature type="region of interest" description="Disordered" evidence="16">
    <location>
        <begin position="711"/>
        <end position="1281"/>
    </location>
</feature>
<dbReference type="PROSITE" id="PS51011">
    <property type="entry name" value="ARID"/>
    <property type="match status" value="1"/>
</dbReference>
<dbReference type="GO" id="GO:0006325">
    <property type="term" value="P:chromatin organization"/>
    <property type="evidence" value="ECO:0007669"/>
    <property type="project" value="UniProtKB-KW"/>
</dbReference>
<feature type="compositionally biased region" description="Polar residues" evidence="16">
    <location>
        <begin position="1594"/>
        <end position="1614"/>
    </location>
</feature>
<comment type="subcellular location">
    <subcellularLocation>
        <location evidence="1">Nucleus</location>
    </subcellularLocation>
</comment>
<dbReference type="SMART" id="SM01014">
    <property type="entry name" value="ARID"/>
    <property type="match status" value="1"/>
</dbReference>
<evidence type="ECO:0000256" key="6">
    <source>
        <dbReference type="ARBA" id="ARBA00022853"/>
    </source>
</evidence>
<comment type="caution">
    <text evidence="18">The sequence shown here is derived from an EMBL/GenBank/DDBJ whole genome shotgun (WGS) entry which is preliminary data.</text>
</comment>
<reference evidence="18 19" key="1">
    <citation type="submission" date="2018-03" db="EMBL/GenBank/DDBJ databases">
        <title>Draft genome sequence of Rohu Carp (Labeo rohita).</title>
        <authorList>
            <person name="Das P."/>
            <person name="Kushwaha B."/>
            <person name="Joshi C.G."/>
            <person name="Kumar D."/>
            <person name="Nagpure N.S."/>
            <person name="Sahoo L."/>
            <person name="Das S.P."/>
            <person name="Bit A."/>
            <person name="Patnaik S."/>
            <person name="Meher P.K."/>
            <person name="Jayasankar P."/>
            <person name="Koringa P.G."/>
            <person name="Patel N.V."/>
            <person name="Hinsu A.T."/>
            <person name="Kumar R."/>
            <person name="Pandey M."/>
            <person name="Agarwal S."/>
            <person name="Srivastava S."/>
            <person name="Singh M."/>
            <person name="Iquebal M.A."/>
            <person name="Jaiswal S."/>
            <person name="Angadi U.B."/>
            <person name="Kumar N."/>
            <person name="Raza M."/>
            <person name="Shah T.M."/>
            <person name="Rai A."/>
            <person name="Jena J.K."/>
        </authorList>
    </citation>
    <scope>NUCLEOTIDE SEQUENCE [LARGE SCALE GENOMIC DNA]</scope>
    <source>
        <strain evidence="18">DASCIFA01</strain>
        <tissue evidence="18">Testis</tissue>
    </source>
</reference>
<dbReference type="GO" id="GO:0007224">
    <property type="term" value="P:smoothened signaling pathway"/>
    <property type="evidence" value="ECO:0007669"/>
    <property type="project" value="InterPro"/>
</dbReference>
<dbReference type="FunFam" id="1.10.150.60:FF:000003">
    <property type="entry name" value="AT-rich interactive domain-containing protein 4B"/>
    <property type="match status" value="1"/>
</dbReference>
<feature type="region of interest" description="Disordered" evidence="16">
    <location>
        <begin position="499"/>
        <end position="657"/>
    </location>
</feature>
<keyword evidence="5" id="KW-0832">Ubl conjugation</keyword>
<dbReference type="STRING" id="84645.A0A498MIZ0"/>
<comment type="function">
    <text evidence="12">DNA-binding protein which modulates activity of several transcription factors including RB1 (retinoblastoma-associated protein) and AR (androgen receptor). May function as part of an mSin3A repressor complex. Has no intrinsic transcriptional activity. Plays a role in the regulation of epigenetic modifications at the PWS/AS imprinting center near the SNRPN promoter, where it might function as part of a complex with RB1 and ARID4B. Involved in spermatogenesis, together with ARID4B, where it acts as a transcriptional coactivator for AR and enhances expression of genes required for sperm maturation. Regulates expression of the tight junction protein CLDN3 in the testis, which is important for integrity of the blood-testis barrier. Plays a role in myeloid homeostasis where it regulates the histone methylation state of bone marrow cells and expression of various genes involved in hematopoiesis. May function as a leukemia suppressor.</text>
</comment>
<dbReference type="FunFam" id="2.30.30.140:FF:000012">
    <property type="entry name" value="AT-rich interactive domain-containing protein 4A"/>
    <property type="match status" value="1"/>
</dbReference>
<evidence type="ECO:0000313" key="18">
    <source>
        <dbReference type="EMBL" id="RXN19294.1"/>
    </source>
</evidence>
<dbReference type="InterPro" id="IPR002999">
    <property type="entry name" value="Tudor"/>
</dbReference>
<dbReference type="GO" id="GO:0005634">
    <property type="term" value="C:nucleus"/>
    <property type="evidence" value="ECO:0007669"/>
    <property type="project" value="UniProtKB-SubCell"/>
</dbReference>
<dbReference type="FunFam" id="2.30.30.140:FF:000050">
    <property type="entry name" value="AT-rich interactive domain 4A (RBP1-like)"/>
    <property type="match status" value="1"/>
</dbReference>
<proteinExistence type="predicted"/>
<keyword evidence="11" id="KW-0539">Nucleus</keyword>
<feature type="compositionally biased region" description="Low complexity" evidence="16">
    <location>
        <begin position="1338"/>
        <end position="1359"/>
    </location>
</feature>
<feature type="domain" description="ARID" evidence="17">
    <location>
        <begin position="378"/>
        <end position="470"/>
    </location>
</feature>
<dbReference type="SUPFAM" id="SSF54160">
    <property type="entry name" value="Chromo domain-like"/>
    <property type="match status" value="1"/>
</dbReference>
<feature type="compositionally biased region" description="Low complexity" evidence="16">
    <location>
        <begin position="1158"/>
        <end position="1173"/>
    </location>
</feature>
<dbReference type="CDD" id="cd20390">
    <property type="entry name" value="Tudor_ARID4_rpt2"/>
    <property type="match status" value="1"/>
</dbReference>
<feature type="compositionally biased region" description="Acidic residues" evidence="16">
    <location>
        <begin position="203"/>
        <end position="217"/>
    </location>
</feature>
<dbReference type="EMBL" id="QBIY01012676">
    <property type="protein sequence ID" value="RXN19294.1"/>
    <property type="molecule type" value="Genomic_DNA"/>
</dbReference>
<dbReference type="SMART" id="SM00333">
    <property type="entry name" value="TUDOR"/>
    <property type="match status" value="1"/>
</dbReference>
<feature type="region of interest" description="Disordered" evidence="16">
    <location>
        <begin position="323"/>
        <end position="352"/>
    </location>
</feature>
<dbReference type="InterPro" id="IPR051232">
    <property type="entry name" value="ARID/SWI1_ChromRemod"/>
</dbReference>
<feature type="compositionally biased region" description="Basic and acidic residues" evidence="16">
    <location>
        <begin position="533"/>
        <end position="542"/>
    </location>
</feature>
<organism evidence="18 19">
    <name type="scientific">Labeo rohita</name>
    <name type="common">Indian major carp</name>
    <name type="synonym">Cyprinus rohita</name>
    <dbReference type="NCBI Taxonomy" id="84645"/>
    <lineage>
        <taxon>Eukaryota</taxon>
        <taxon>Metazoa</taxon>
        <taxon>Chordata</taxon>
        <taxon>Craniata</taxon>
        <taxon>Vertebrata</taxon>
        <taxon>Euteleostomi</taxon>
        <taxon>Actinopterygii</taxon>
        <taxon>Neopterygii</taxon>
        <taxon>Teleostei</taxon>
        <taxon>Ostariophysi</taxon>
        <taxon>Cypriniformes</taxon>
        <taxon>Cyprinidae</taxon>
        <taxon>Labeoninae</taxon>
        <taxon>Labeonini</taxon>
        <taxon>Labeo</taxon>
    </lineage>
</organism>
<dbReference type="Gene3D" id="1.10.150.60">
    <property type="entry name" value="ARID DNA-binding domain"/>
    <property type="match status" value="1"/>
</dbReference>
<dbReference type="Pfam" id="PF11717">
    <property type="entry name" value="Tudor-knot"/>
    <property type="match status" value="1"/>
</dbReference>
<dbReference type="SUPFAM" id="SSF46774">
    <property type="entry name" value="ARID-like"/>
    <property type="match status" value="1"/>
</dbReference>
<feature type="compositionally biased region" description="Basic and acidic residues" evidence="16">
    <location>
        <begin position="557"/>
        <end position="578"/>
    </location>
</feature>
<keyword evidence="2" id="KW-1017">Isopeptide bond</keyword>
<keyword evidence="9" id="KW-0238">DNA-binding</keyword>
<dbReference type="Pfam" id="PF01388">
    <property type="entry name" value="ARID"/>
    <property type="match status" value="1"/>
</dbReference>
<feature type="compositionally biased region" description="Basic and acidic residues" evidence="16">
    <location>
        <begin position="990"/>
        <end position="1009"/>
    </location>
</feature>
<evidence type="ECO:0000256" key="2">
    <source>
        <dbReference type="ARBA" id="ARBA00022499"/>
    </source>
</evidence>
<name>A0A498MIZ0_LABRO</name>
<feature type="compositionally biased region" description="Basic and acidic residues" evidence="16">
    <location>
        <begin position="1127"/>
        <end position="1136"/>
    </location>
</feature>
<feature type="compositionally biased region" description="Basic and acidic residues" evidence="16">
    <location>
        <begin position="727"/>
        <end position="741"/>
    </location>
</feature>
<feature type="compositionally biased region" description="Low complexity" evidence="16">
    <location>
        <begin position="787"/>
        <end position="796"/>
    </location>
</feature>
<dbReference type="InterPro" id="IPR012603">
    <property type="entry name" value="ARID4A/B_PWWP"/>
</dbReference>
<accession>A0A498MIZ0</accession>
<dbReference type="InterPro" id="IPR001606">
    <property type="entry name" value="ARID_dom"/>
</dbReference>
<evidence type="ECO:0000256" key="4">
    <source>
        <dbReference type="ARBA" id="ARBA00022782"/>
    </source>
</evidence>
<dbReference type="InterPro" id="IPR036431">
    <property type="entry name" value="ARID_dom_sf"/>
</dbReference>
<dbReference type="CDD" id="cd16882">
    <property type="entry name" value="ARID_ARID4A"/>
    <property type="match status" value="1"/>
</dbReference>
<evidence type="ECO:0000256" key="16">
    <source>
        <dbReference type="SAM" id="MobiDB-lite"/>
    </source>
</evidence>
<feature type="compositionally biased region" description="Basic and acidic residues" evidence="16">
    <location>
        <begin position="961"/>
        <end position="981"/>
    </location>
</feature>
<dbReference type="InterPro" id="IPR016197">
    <property type="entry name" value="Chromo-like_dom_sf"/>
</dbReference>
<feature type="compositionally biased region" description="Basic and acidic residues" evidence="16">
    <location>
        <begin position="1175"/>
        <end position="1188"/>
    </location>
</feature>
<dbReference type="PANTHER" id="PTHR13964">
    <property type="entry name" value="RBP-RELATED"/>
    <property type="match status" value="1"/>
</dbReference>
<keyword evidence="19" id="KW-1185">Reference proteome</keyword>
<evidence type="ECO:0000256" key="10">
    <source>
        <dbReference type="ARBA" id="ARBA00023163"/>
    </source>
</evidence>
<evidence type="ECO:0000313" key="19">
    <source>
        <dbReference type="Proteomes" id="UP000290572"/>
    </source>
</evidence>
<feature type="compositionally biased region" description="Acidic residues" evidence="16">
    <location>
        <begin position="328"/>
        <end position="345"/>
    </location>
</feature>
<keyword evidence="3" id="KW-0597">Phosphoprotein</keyword>
<keyword evidence="4" id="KW-0221">Differentiation</keyword>
<feature type="compositionally biased region" description="Basic and acidic residues" evidence="16">
    <location>
        <begin position="589"/>
        <end position="601"/>
    </location>
</feature>
<keyword evidence="10" id="KW-0804">Transcription</keyword>
<feature type="compositionally biased region" description="Basic and acidic residues" evidence="16">
    <location>
        <begin position="1616"/>
        <end position="1625"/>
    </location>
</feature>
<feature type="compositionally biased region" description="Polar residues" evidence="16">
    <location>
        <begin position="1226"/>
        <end position="1235"/>
    </location>
</feature>
<evidence type="ECO:0000256" key="11">
    <source>
        <dbReference type="ARBA" id="ARBA00023242"/>
    </source>
</evidence>
<dbReference type="FunFam" id="2.30.30.140:FF:000009">
    <property type="entry name" value="AT-rich interactive domain-containing protein 4B"/>
    <property type="match status" value="1"/>
</dbReference>
<dbReference type="PANTHER" id="PTHR13964:SF26">
    <property type="entry name" value="AT-RICH INTERACTIVE DOMAIN-CONTAINING PROTEIN 4A"/>
    <property type="match status" value="1"/>
</dbReference>
<evidence type="ECO:0000256" key="12">
    <source>
        <dbReference type="ARBA" id="ARBA00054828"/>
    </source>
</evidence>
<comment type="subunit">
    <text evidence="13">Identified in mSin3A corepressor complexes together with SIN3A, SIN3B, RBBP4, RBBP7, SAP30, BRMS1, HDAC1 and HDAC2. Interacts with BRMS1. Interacts with RB1. Interacts with ARID4B. Interacts with AR.</text>
</comment>
<feature type="region of interest" description="Disordered" evidence="16">
    <location>
        <begin position="1322"/>
        <end position="1364"/>
    </location>
</feature>
<feature type="compositionally biased region" description="Basic and acidic residues" evidence="16">
    <location>
        <begin position="1261"/>
        <end position="1272"/>
    </location>
</feature>
<evidence type="ECO:0000256" key="3">
    <source>
        <dbReference type="ARBA" id="ARBA00022553"/>
    </source>
</evidence>
<evidence type="ECO:0000256" key="14">
    <source>
        <dbReference type="ARBA" id="ARBA00071291"/>
    </source>
</evidence>
<feature type="region of interest" description="Disordered" evidence="16">
    <location>
        <begin position="1594"/>
        <end position="1659"/>
    </location>
</feature>